<protein>
    <submittedName>
        <fullName evidence="2">Uncharacterized protein</fullName>
    </submittedName>
</protein>
<comment type="caution">
    <text evidence="2">The sequence shown here is derived from an EMBL/GenBank/DDBJ whole genome shotgun (WGS) entry which is preliminary data.</text>
</comment>
<dbReference type="Proteomes" id="UP000276133">
    <property type="component" value="Unassembled WGS sequence"/>
</dbReference>
<gene>
    <name evidence="2" type="ORF">BpHYR1_047219</name>
</gene>
<evidence type="ECO:0000313" key="2">
    <source>
        <dbReference type="EMBL" id="RNA43160.1"/>
    </source>
</evidence>
<evidence type="ECO:0000256" key="1">
    <source>
        <dbReference type="SAM" id="MobiDB-lite"/>
    </source>
</evidence>
<name>A0A3M7T5Q6_BRAPC</name>
<proteinExistence type="predicted"/>
<sequence length="99" mass="10858">MERGRRRRDLSPSVFRFSSSTSSSSSTSESEYSSFMASLSSMADCSSIVSLRWMISSSDVIITFSSSGCSCACSWVSSGSFRSMLVRLRVLLVCCWSSE</sequence>
<dbReference type="EMBL" id="REGN01000265">
    <property type="protein sequence ID" value="RNA43160.1"/>
    <property type="molecule type" value="Genomic_DNA"/>
</dbReference>
<accession>A0A3M7T5Q6</accession>
<reference evidence="2 3" key="1">
    <citation type="journal article" date="2018" name="Sci. Rep.">
        <title>Genomic signatures of local adaptation to the degree of environmental predictability in rotifers.</title>
        <authorList>
            <person name="Franch-Gras L."/>
            <person name="Hahn C."/>
            <person name="Garcia-Roger E.M."/>
            <person name="Carmona M.J."/>
            <person name="Serra M."/>
            <person name="Gomez A."/>
        </authorList>
    </citation>
    <scope>NUCLEOTIDE SEQUENCE [LARGE SCALE GENOMIC DNA]</scope>
    <source>
        <strain evidence="2">HYR1</strain>
    </source>
</reference>
<evidence type="ECO:0000313" key="3">
    <source>
        <dbReference type="Proteomes" id="UP000276133"/>
    </source>
</evidence>
<organism evidence="2 3">
    <name type="scientific">Brachionus plicatilis</name>
    <name type="common">Marine rotifer</name>
    <name type="synonym">Brachionus muelleri</name>
    <dbReference type="NCBI Taxonomy" id="10195"/>
    <lineage>
        <taxon>Eukaryota</taxon>
        <taxon>Metazoa</taxon>
        <taxon>Spiralia</taxon>
        <taxon>Gnathifera</taxon>
        <taxon>Rotifera</taxon>
        <taxon>Eurotatoria</taxon>
        <taxon>Monogononta</taxon>
        <taxon>Pseudotrocha</taxon>
        <taxon>Ploima</taxon>
        <taxon>Brachionidae</taxon>
        <taxon>Brachionus</taxon>
    </lineage>
</organism>
<keyword evidence="3" id="KW-1185">Reference proteome</keyword>
<feature type="region of interest" description="Disordered" evidence="1">
    <location>
        <begin position="1"/>
        <end position="29"/>
    </location>
</feature>
<dbReference type="AlphaFoldDB" id="A0A3M7T5Q6"/>
<feature type="compositionally biased region" description="Low complexity" evidence="1">
    <location>
        <begin position="11"/>
        <end position="29"/>
    </location>
</feature>